<dbReference type="Proteomes" id="UP000234789">
    <property type="component" value="Unassembled WGS sequence"/>
</dbReference>
<evidence type="ECO:0000313" key="4">
    <source>
        <dbReference type="Proteomes" id="UP000234789"/>
    </source>
</evidence>
<protein>
    <recommendedName>
        <fullName evidence="5">TolB protein</fullName>
    </recommendedName>
</protein>
<comment type="similarity">
    <text evidence="1">Belongs to the TolB family.</text>
</comment>
<evidence type="ECO:0000313" key="3">
    <source>
        <dbReference type="EMBL" id="PLT43864.1"/>
    </source>
</evidence>
<organism evidence="3 4">
    <name type="scientific">Paenibacillus pasadenensis</name>
    <dbReference type="NCBI Taxonomy" id="217090"/>
    <lineage>
        <taxon>Bacteria</taxon>
        <taxon>Bacillati</taxon>
        <taxon>Bacillota</taxon>
        <taxon>Bacilli</taxon>
        <taxon>Bacillales</taxon>
        <taxon>Paenibacillaceae</taxon>
        <taxon>Paenibacillus</taxon>
    </lineage>
</organism>
<dbReference type="EMBL" id="NFEZ01000004">
    <property type="protein sequence ID" value="PLT43864.1"/>
    <property type="molecule type" value="Genomic_DNA"/>
</dbReference>
<dbReference type="PANTHER" id="PTHR36842">
    <property type="entry name" value="PROTEIN TOLB HOMOLOG"/>
    <property type="match status" value="1"/>
</dbReference>
<dbReference type="AlphaFoldDB" id="A0A2N5N0K3"/>
<keyword evidence="4" id="KW-1185">Reference proteome</keyword>
<keyword evidence="2" id="KW-0732">Signal</keyword>
<gene>
    <name evidence="3" type="ORF">B8V81_2295</name>
</gene>
<evidence type="ECO:0000256" key="1">
    <source>
        <dbReference type="ARBA" id="ARBA00009820"/>
    </source>
</evidence>
<dbReference type="InterPro" id="IPR011659">
    <property type="entry name" value="WD40"/>
</dbReference>
<comment type="caution">
    <text evidence="3">The sequence shown here is derived from an EMBL/GenBank/DDBJ whole genome shotgun (WGS) entry which is preliminary data.</text>
</comment>
<dbReference type="Gene3D" id="2.120.10.30">
    <property type="entry name" value="TolB, C-terminal domain"/>
    <property type="match status" value="1"/>
</dbReference>
<feature type="signal peptide" evidence="2">
    <location>
        <begin position="1"/>
        <end position="29"/>
    </location>
</feature>
<sequence>MMKANPNKMRRSALAVLTTAALLSAVACASGNAPDRETVEKPGSKVTVVENKQESVYDTGLEIDKVSTLEGVRGQEWLDEERIVAMAPNAEQPPTATEGEQRQPFNLYIRAVAEGSELETLQASPSDTGFAALSPDKKHLFFKKTEEATGFGRILNLETGTVTELDNIHIPATEGAWADDSTVIFPTLEGELMQVDLQGKATVVVKEKDKFIRGLAVSGATWYYIAGENQTLFAYDKETKEKKAVAEGIDWVVPSPDGSRLALVKRSGQAGVKLVLSDAGGAEQKELASGTQIFGTSWSPDGQTLAYSLSAEGVEDQGLFMSEAETGKQTSLVSTRDLAGDAVRWSPSGKQLMMTTSSYGGQGIEFKTTIVRFKDQ</sequence>
<accession>A0A2N5N0K3</accession>
<proteinExistence type="inferred from homology"/>
<evidence type="ECO:0008006" key="5">
    <source>
        <dbReference type="Google" id="ProtNLM"/>
    </source>
</evidence>
<dbReference type="SUPFAM" id="SSF82171">
    <property type="entry name" value="DPP6 N-terminal domain-like"/>
    <property type="match status" value="1"/>
</dbReference>
<reference evidence="3 4" key="1">
    <citation type="submission" date="2017-05" db="EMBL/GenBank/DDBJ databases">
        <title>Functional genome analysis of Paenibacillus pasadenensis strain R16: insights on endophytic life style and antifungal activity.</title>
        <authorList>
            <person name="Passera A."/>
            <person name="Marcolungo L."/>
            <person name="Casati P."/>
            <person name="Brasca M."/>
            <person name="Quaglino F."/>
            <person name="Delledonne M."/>
        </authorList>
    </citation>
    <scope>NUCLEOTIDE SEQUENCE [LARGE SCALE GENOMIC DNA]</scope>
    <source>
        <strain evidence="3 4">R16</strain>
    </source>
</reference>
<dbReference type="RefSeq" id="WP_101808390.1">
    <property type="nucleotide sequence ID" value="NZ_NFEZ01000004.1"/>
</dbReference>
<dbReference type="InterPro" id="IPR011042">
    <property type="entry name" value="6-blade_b-propeller_TolB-like"/>
</dbReference>
<feature type="chain" id="PRO_5014736696" description="TolB protein" evidence="2">
    <location>
        <begin position="30"/>
        <end position="376"/>
    </location>
</feature>
<name>A0A2N5N0K3_9BACL</name>
<dbReference type="PANTHER" id="PTHR36842:SF1">
    <property type="entry name" value="PROTEIN TOLB"/>
    <property type="match status" value="1"/>
</dbReference>
<dbReference type="Pfam" id="PF07676">
    <property type="entry name" value="PD40"/>
    <property type="match status" value="1"/>
</dbReference>
<evidence type="ECO:0000256" key="2">
    <source>
        <dbReference type="SAM" id="SignalP"/>
    </source>
</evidence>
<dbReference type="PROSITE" id="PS51257">
    <property type="entry name" value="PROKAR_LIPOPROTEIN"/>
    <property type="match status" value="1"/>
</dbReference>